<dbReference type="EMBL" id="DXFT01000162">
    <property type="protein sequence ID" value="HIX04087.1"/>
    <property type="molecule type" value="Genomic_DNA"/>
</dbReference>
<proteinExistence type="predicted"/>
<comment type="caution">
    <text evidence="2">The sequence shown here is derived from an EMBL/GenBank/DDBJ whole genome shotgun (WGS) entry which is preliminary data.</text>
</comment>
<dbReference type="GO" id="GO:0003677">
    <property type="term" value="F:DNA binding"/>
    <property type="evidence" value="ECO:0007669"/>
    <property type="project" value="InterPro"/>
</dbReference>
<dbReference type="SMART" id="SM00530">
    <property type="entry name" value="HTH_XRE"/>
    <property type="match status" value="1"/>
</dbReference>
<feature type="domain" description="HTH cro/C1-type" evidence="1">
    <location>
        <begin position="5"/>
        <end position="60"/>
    </location>
</feature>
<dbReference type="Proteomes" id="UP000824202">
    <property type="component" value="Unassembled WGS sequence"/>
</dbReference>
<dbReference type="Pfam" id="PF12844">
    <property type="entry name" value="HTH_19"/>
    <property type="match status" value="1"/>
</dbReference>
<reference evidence="2" key="1">
    <citation type="journal article" date="2021" name="PeerJ">
        <title>Extensive microbial diversity within the chicken gut microbiome revealed by metagenomics and culture.</title>
        <authorList>
            <person name="Gilroy R."/>
            <person name="Ravi A."/>
            <person name="Getino M."/>
            <person name="Pursley I."/>
            <person name="Horton D.L."/>
            <person name="Alikhan N.F."/>
            <person name="Baker D."/>
            <person name="Gharbi K."/>
            <person name="Hall N."/>
            <person name="Watson M."/>
            <person name="Adriaenssens E.M."/>
            <person name="Foster-Nyarko E."/>
            <person name="Jarju S."/>
            <person name="Secka A."/>
            <person name="Antonio M."/>
            <person name="Oren A."/>
            <person name="Chaudhuri R.R."/>
            <person name="La Ragione R."/>
            <person name="Hildebrand F."/>
            <person name="Pallen M.J."/>
        </authorList>
    </citation>
    <scope>NUCLEOTIDE SEQUENCE</scope>
    <source>
        <strain evidence="2">23274</strain>
    </source>
</reference>
<protein>
    <submittedName>
        <fullName evidence="2">Helix-turn-helix domain-containing protein</fullName>
    </submittedName>
</protein>
<dbReference type="PROSITE" id="PS50943">
    <property type="entry name" value="HTH_CROC1"/>
    <property type="match status" value="1"/>
</dbReference>
<dbReference type="SUPFAM" id="SSF47413">
    <property type="entry name" value="lambda repressor-like DNA-binding domains"/>
    <property type="match status" value="1"/>
</dbReference>
<accession>A0A9D1V103</accession>
<dbReference type="InterPro" id="IPR001387">
    <property type="entry name" value="Cro/C1-type_HTH"/>
</dbReference>
<reference evidence="2" key="2">
    <citation type="submission" date="2021-04" db="EMBL/GenBank/DDBJ databases">
        <authorList>
            <person name="Gilroy R."/>
        </authorList>
    </citation>
    <scope>NUCLEOTIDE SEQUENCE</scope>
    <source>
        <strain evidence="2">23274</strain>
    </source>
</reference>
<dbReference type="Gene3D" id="1.10.260.40">
    <property type="entry name" value="lambda repressor-like DNA-binding domains"/>
    <property type="match status" value="1"/>
</dbReference>
<evidence type="ECO:0000313" key="2">
    <source>
        <dbReference type="EMBL" id="HIX04087.1"/>
    </source>
</evidence>
<organism evidence="2 3">
    <name type="scientific">Candidatus Odoribacter faecigallinarum</name>
    <dbReference type="NCBI Taxonomy" id="2838706"/>
    <lineage>
        <taxon>Bacteria</taxon>
        <taxon>Pseudomonadati</taxon>
        <taxon>Bacteroidota</taxon>
        <taxon>Bacteroidia</taxon>
        <taxon>Bacteroidales</taxon>
        <taxon>Odoribacteraceae</taxon>
        <taxon>Odoribacter</taxon>
    </lineage>
</organism>
<gene>
    <name evidence="2" type="ORF">H9863_08245</name>
</gene>
<dbReference type="CDD" id="cd00093">
    <property type="entry name" value="HTH_XRE"/>
    <property type="match status" value="1"/>
</dbReference>
<evidence type="ECO:0000259" key="1">
    <source>
        <dbReference type="PROSITE" id="PS50943"/>
    </source>
</evidence>
<dbReference type="InterPro" id="IPR010982">
    <property type="entry name" value="Lambda_DNA-bd_dom_sf"/>
</dbReference>
<name>A0A9D1V103_9BACT</name>
<sequence length="141" mass="15954">MQERFKQLLDEKKMNAARFATIIGVNASAISHILSGRSKPGFEILNKIVQVFPEVNMNWLISGKGAMYNNTINNKNTAIPFPEFEKEKELTLFSLPSVSSITEKKKETTNPPLPASKKIKSIILLFDDGSFQIYEHESHEK</sequence>
<evidence type="ECO:0000313" key="3">
    <source>
        <dbReference type="Proteomes" id="UP000824202"/>
    </source>
</evidence>
<dbReference type="AlphaFoldDB" id="A0A9D1V103"/>